<dbReference type="STRING" id="246404.A0A507EQG4"/>
<comment type="similarity">
    <text evidence="3">Belongs to the LplA family.</text>
</comment>
<dbReference type="Proteomes" id="UP000320333">
    <property type="component" value="Unassembled WGS sequence"/>
</dbReference>
<comment type="function">
    <text evidence="1">Catalyzes both the ATP-dependent activation of exogenously supplied lipoate to lipoyl-AMP and the transfer of the activated lipoyl onto the lipoyl domains of lipoate-dependent enzymes.</text>
</comment>
<dbReference type="SUPFAM" id="SSF55681">
    <property type="entry name" value="Class II aaRS and biotin synthetases"/>
    <property type="match status" value="1"/>
</dbReference>
<comment type="pathway">
    <text evidence="2">Protein modification; protein lipoylation via exogenous pathway; protein N(6)-(lipoyl)lysine from lipoate: step 2/2.</text>
</comment>
<dbReference type="GO" id="GO:0005739">
    <property type="term" value="C:mitochondrion"/>
    <property type="evidence" value="ECO:0007669"/>
    <property type="project" value="TreeGrafter"/>
</dbReference>
<reference evidence="6 7" key="1">
    <citation type="journal article" date="2019" name="Sci. Rep.">
        <title>Comparative genomics of chytrid fungi reveal insights into the obligate biotrophic and pathogenic lifestyle of Synchytrium endobioticum.</title>
        <authorList>
            <person name="van de Vossenberg B.T.L.H."/>
            <person name="Warris S."/>
            <person name="Nguyen H.D.T."/>
            <person name="van Gent-Pelzer M.P.E."/>
            <person name="Joly D.L."/>
            <person name="van de Geest H.C."/>
            <person name="Bonants P.J.M."/>
            <person name="Smith D.S."/>
            <person name="Levesque C.A."/>
            <person name="van der Lee T.A.J."/>
        </authorList>
    </citation>
    <scope>NUCLEOTIDE SEQUENCE [LARGE SCALE GENOMIC DNA]</scope>
    <source>
        <strain evidence="6 7">CBS 675.73</strain>
    </source>
</reference>
<dbReference type="Gene3D" id="3.30.930.10">
    <property type="entry name" value="Bira Bifunctional Protein, Domain 2"/>
    <property type="match status" value="1"/>
</dbReference>
<evidence type="ECO:0000256" key="2">
    <source>
        <dbReference type="ARBA" id="ARBA00005085"/>
    </source>
</evidence>
<dbReference type="EMBL" id="QEAP01000485">
    <property type="protein sequence ID" value="TPX65516.1"/>
    <property type="molecule type" value="Genomic_DNA"/>
</dbReference>
<dbReference type="NCBIfam" id="TIGR00545">
    <property type="entry name" value="lipoyltrans"/>
    <property type="match status" value="1"/>
</dbReference>
<dbReference type="PANTHER" id="PTHR12561">
    <property type="entry name" value="LIPOATE-PROTEIN LIGASE"/>
    <property type="match status" value="1"/>
</dbReference>
<gene>
    <name evidence="6" type="ORF">CcCBS67573_g08104</name>
</gene>
<organism evidence="6 7">
    <name type="scientific">Chytriomyces confervae</name>
    <dbReference type="NCBI Taxonomy" id="246404"/>
    <lineage>
        <taxon>Eukaryota</taxon>
        <taxon>Fungi</taxon>
        <taxon>Fungi incertae sedis</taxon>
        <taxon>Chytridiomycota</taxon>
        <taxon>Chytridiomycota incertae sedis</taxon>
        <taxon>Chytridiomycetes</taxon>
        <taxon>Chytridiales</taxon>
        <taxon>Chytriomycetaceae</taxon>
        <taxon>Chytriomyces</taxon>
    </lineage>
</organism>
<dbReference type="OrthoDB" id="201621at2759"/>
<dbReference type="InterPro" id="IPR004143">
    <property type="entry name" value="BPL_LPL_catalytic"/>
</dbReference>
<sequence length="361" mass="40638">MPRTAQAYISTVTDPWINLAFEEWLFRRPSHAASPHTVYLWRNNPCVVIGRNQNPFKECNLPWLRANRVPVIRRRSGGGTVVHALGNTNYTCFMPRESFNRDFSANIVARALHQLDIPAHVNTRHDIVVDNRKVSGSAFKVVHEKAYAHGTMLISSDLESLGTQLKSPRKGALVGKGVESFPSKVTRLIDHSYTVTHTDFCRAVAEEFGIVYNKEAGLKNHMTELGMADFNSNPKMQEYYDEIKTFEWKWGQTPTFTHAIEKEFIWGHLKSIVTISEGVIVEVASEVTPSSKAALPFDGKCLPDAISTFLVGTRYDDGAVGTWDMLNDFNRWEMGIQNAGDVYEWLQSAIWSGIDSVDSQP</sequence>
<evidence type="ECO:0000256" key="4">
    <source>
        <dbReference type="ARBA" id="ARBA00015925"/>
    </source>
</evidence>
<dbReference type="PROSITE" id="PS51733">
    <property type="entry name" value="BPL_LPL_CATALYTIC"/>
    <property type="match status" value="1"/>
</dbReference>
<evidence type="ECO:0000256" key="1">
    <source>
        <dbReference type="ARBA" id="ARBA00003253"/>
    </source>
</evidence>
<feature type="domain" description="BPL/LPL catalytic" evidence="5">
    <location>
        <begin position="32"/>
        <end position="216"/>
    </location>
</feature>
<comment type="caution">
    <text evidence="6">The sequence shown here is derived from an EMBL/GenBank/DDBJ whole genome shotgun (WGS) entry which is preliminary data.</text>
</comment>
<dbReference type="AlphaFoldDB" id="A0A507EQG4"/>
<protein>
    <recommendedName>
        <fullName evidence="4">Putative lipoate-protein ligase A</fullName>
    </recommendedName>
</protein>
<keyword evidence="7" id="KW-1185">Reference proteome</keyword>
<dbReference type="GO" id="GO:0017118">
    <property type="term" value="F:lipoyltransferase activity"/>
    <property type="evidence" value="ECO:0007669"/>
    <property type="project" value="TreeGrafter"/>
</dbReference>
<dbReference type="Gene3D" id="3.30.390.50">
    <property type="entry name" value="CO dehydrogenase flavoprotein, C-terminal domain"/>
    <property type="match status" value="1"/>
</dbReference>
<dbReference type="PANTHER" id="PTHR12561:SF3">
    <property type="entry name" value="LIPOYLTRANSFERASE 1, MITOCHONDRIAL"/>
    <property type="match status" value="1"/>
</dbReference>
<accession>A0A507EQG4</accession>
<dbReference type="GO" id="GO:0009249">
    <property type="term" value="P:protein lipoylation"/>
    <property type="evidence" value="ECO:0007669"/>
    <property type="project" value="InterPro"/>
</dbReference>
<evidence type="ECO:0000313" key="7">
    <source>
        <dbReference type="Proteomes" id="UP000320333"/>
    </source>
</evidence>
<proteinExistence type="inferred from homology"/>
<dbReference type="Pfam" id="PF21948">
    <property type="entry name" value="LplA-B_cat"/>
    <property type="match status" value="1"/>
</dbReference>
<name>A0A507EQG4_9FUNG</name>
<evidence type="ECO:0000256" key="3">
    <source>
        <dbReference type="ARBA" id="ARBA00008242"/>
    </source>
</evidence>
<dbReference type="UniPathway" id="UPA00537">
    <property type="reaction ID" value="UER00595"/>
</dbReference>
<evidence type="ECO:0000259" key="5">
    <source>
        <dbReference type="PROSITE" id="PS51733"/>
    </source>
</evidence>
<dbReference type="InterPro" id="IPR004562">
    <property type="entry name" value="LipoylTrfase_LipoateP_Ligase"/>
</dbReference>
<evidence type="ECO:0000313" key="6">
    <source>
        <dbReference type="EMBL" id="TPX65516.1"/>
    </source>
</evidence>
<dbReference type="InterPro" id="IPR045864">
    <property type="entry name" value="aa-tRNA-synth_II/BPL/LPL"/>
</dbReference>
<dbReference type="CDD" id="cd16443">
    <property type="entry name" value="LplA"/>
    <property type="match status" value="1"/>
</dbReference>